<protein>
    <recommendedName>
        <fullName evidence="10">Histidine kinase</fullName>
    </recommendedName>
</protein>
<dbReference type="Proteomes" id="UP000712673">
    <property type="component" value="Unassembled WGS sequence"/>
</dbReference>
<dbReference type="AlphaFoldDB" id="A0A937W0C8"/>
<dbReference type="SMART" id="SM00897">
    <property type="entry name" value="FIST"/>
    <property type="match status" value="1"/>
</dbReference>
<reference evidence="8" key="1">
    <citation type="submission" date="2019-03" db="EMBL/GenBank/DDBJ databases">
        <title>Lake Tanganyika Metagenome-Assembled Genomes (MAGs).</title>
        <authorList>
            <person name="Tran P."/>
        </authorList>
    </citation>
    <scope>NUCLEOTIDE SEQUENCE</scope>
    <source>
        <strain evidence="8">K_DeepCast_65m_m2_066</strain>
    </source>
</reference>
<evidence type="ECO:0000313" key="9">
    <source>
        <dbReference type="Proteomes" id="UP000712673"/>
    </source>
</evidence>
<evidence type="ECO:0000256" key="4">
    <source>
        <dbReference type="ARBA" id="ARBA00022989"/>
    </source>
</evidence>
<keyword evidence="4" id="KW-1133">Transmembrane helix</keyword>
<evidence type="ECO:0000256" key="2">
    <source>
        <dbReference type="ARBA" id="ARBA00022475"/>
    </source>
</evidence>
<dbReference type="InterPro" id="IPR019494">
    <property type="entry name" value="FIST_C"/>
</dbReference>
<keyword evidence="2" id="KW-1003">Cell membrane</keyword>
<dbReference type="EMBL" id="VGLS01000222">
    <property type="protein sequence ID" value="MBM3223913.1"/>
    <property type="molecule type" value="Genomic_DNA"/>
</dbReference>
<dbReference type="PANTHER" id="PTHR14939">
    <property type="entry name" value="F-BOX ONLY PROTEIN 22"/>
    <property type="match status" value="1"/>
</dbReference>
<dbReference type="InterPro" id="IPR016741">
    <property type="entry name" value="UCP018953"/>
</dbReference>
<evidence type="ECO:0000259" key="6">
    <source>
        <dbReference type="SMART" id="SM00897"/>
    </source>
</evidence>
<gene>
    <name evidence="8" type="ORF">FJZ47_08945</name>
</gene>
<dbReference type="PANTHER" id="PTHR14939:SF5">
    <property type="entry name" value="F-BOX ONLY PROTEIN 22"/>
    <property type="match status" value="1"/>
</dbReference>
<dbReference type="Pfam" id="PF08495">
    <property type="entry name" value="FIST"/>
    <property type="match status" value="1"/>
</dbReference>
<accession>A0A937W0C8</accession>
<evidence type="ECO:0000259" key="7">
    <source>
        <dbReference type="SMART" id="SM01204"/>
    </source>
</evidence>
<dbReference type="InterPro" id="IPR013702">
    <property type="entry name" value="FIST_domain_N"/>
</dbReference>
<evidence type="ECO:0008006" key="10">
    <source>
        <dbReference type="Google" id="ProtNLM"/>
    </source>
</evidence>
<dbReference type="SMART" id="SM01204">
    <property type="entry name" value="FIST_C"/>
    <property type="match status" value="1"/>
</dbReference>
<dbReference type="Pfam" id="PF10442">
    <property type="entry name" value="FIST_C"/>
    <property type="match status" value="1"/>
</dbReference>
<evidence type="ECO:0000256" key="1">
    <source>
        <dbReference type="ARBA" id="ARBA00004651"/>
    </source>
</evidence>
<keyword evidence="5" id="KW-0472">Membrane</keyword>
<organism evidence="8 9">
    <name type="scientific">Tectimicrobiota bacterium</name>
    <dbReference type="NCBI Taxonomy" id="2528274"/>
    <lineage>
        <taxon>Bacteria</taxon>
        <taxon>Pseudomonadati</taxon>
        <taxon>Nitrospinota/Tectimicrobiota group</taxon>
        <taxon>Candidatus Tectimicrobiota</taxon>
    </lineage>
</organism>
<name>A0A937W0C8_UNCTE</name>
<feature type="domain" description="FIST" evidence="6">
    <location>
        <begin position="47"/>
        <end position="241"/>
    </location>
</feature>
<dbReference type="PIRSF" id="PIRSF018953">
    <property type="entry name" value="UCP018953"/>
    <property type="match status" value="1"/>
</dbReference>
<dbReference type="GO" id="GO:0005886">
    <property type="term" value="C:plasma membrane"/>
    <property type="evidence" value="ECO:0007669"/>
    <property type="project" value="UniProtKB-SubCell"/>
</dbReference>
<comment type="subcellular location">
    <subcellularLocation>
        <location evidence="1">Cell membrane</location>
        <topology evidence="1">Multi-pass membrane protein</topology>
    </subcellularLocation>
</comment>
<evidence type="ECO:0000256" key="5">
    <source>
        <dbReference type="ARBA" id="ARBA00023136"/>
    </source>
</evidence>
<comment type="caution">
    <text evidence="8">The sequence shown here is derived from an EMBL/GenBank/DDBJ whole genome shotgun (WGS) entry which is preliminary data.</text>
</comment>
<feature type="domain" description="FIST C-domain" evidence="7">
    <location>
        <begin position="242"/>
        <end position="387"/>
    </location>
</feature>
<keyword evidence="3" id="KW-0812">Transmembrane</keyword>
<evidence type="ECO:0000313" key="8">
    <source>
        <dbReference type="EMBL" id="MBM3223913.1"/>
    </source>
</evidence>
<proteinExistence type="predicted"/>
<evidence type="ECO:0000256" key="3">
    <source>
        <dbReference type="ARBA" id="ARBA00022692"/>
    </source>
</evidence>
<sequence length="407" mass="44149">MESGPSRSSLPRRVIMQFASALSREVQTEAAVAEVLEQVAPRLPEHHAHLSFVFASPHHLKAFPRLLHVIQERFGTHTLIGCTGGGVIGDRHEVENKPALSLMAAHLPGVNITPFHLEQPDLEEEWPDTYWQNRLGVTLEDDPTFILLPDPFMIDPQKLLNLLNTCYPQRTVLGGLASGGQSRNSCALFLNGEVMHGAVGVALTGNFTLRTIVSQGCKPVGQPFIITRCEDQVIYELSGRSALNVVREAITELPEADQNLARTALLMGRVIDEYKEEFSRGDFLIRTFLGADPQSGAIAVGDMFRPGQTVQLHVRDATTAREDLHALMDGLAPDLSGHPARGALLFSCNGRGAHLYGEPDYDSGVVSATTGAIPIAGFFCNGEIGPIGMSNFLHGFTASIGIFQEKA</sequence>